<dbReference type="GO" id="GO:0008137">
    <property type="term" value="F:NADH dehydrogenase (ubiquinone) activity"/>
    <property type="evidence" value="ECO:0007669"/>
    <property type="project" value="InterPro"/>
</dbReference>
<feature type="transmembrane region" description="Helical" evidence="6">
    <location>
        <begin position="597"/>
        <end position="617"/>
    </location>
</feature>
<proteinExistence type="predicted"/>
<dbReference type="PANTHER" id="PTHR42829">
    <property type="entry name" value="NADH-UBIQUINONE OXIDOREDUCTASE CHAIN 5"/>
    <property type="match status" value="1"/>
</dbReference>
<accession>A0A5D3WJX8</accession>
<evidence type="ECO:0000259" key="7">
    <source>
        <dbReference type="Pfam" id="PF00361"/>
    </source>
</evidence>
<dbReference type="NCBIfam" id="TIGR01974">
    <property type="entry name" value="NDH_I_L"/>
    <property type="match status" value="1"/>
</dbReference>
<feature type="transmembrane region" description="Helical" evidence="6">
    <location>
        <begin position="169"/>
        <end position="189"/>
    </location>
</feature>
<dbReference type="RefSeq" id="WP_148895198.1">
    <property type="nucleotide sequence ID" value="NZ_VNIB01000003.1"/>
</dbReference>
<evidence type="ECO:0000313" key="10">
    <source>
        <dbReference type="Proteomes" id="UP000324159"/>
    </source>
</evidence>
<feature type="transmembrane region" description="Helical" evidence="6">
    <location>
        <begin position="201"/>
        <end position="222"/>
    </location>
</feature>
<dbReference type="PRINTS" id="PR01435">
    <property type="entry name" value="NPOXDRDTASE5"/>
</dbReference>
<dbReference type="InterPro" id="IPR018393">
    <property type="entry name" value="NADHpl_OxRdtase_5_subgr"/>
</dbReference>
<dbReference type="GO" id="GO:0015990">
    <property type="term" value="P:electron transport coupled proton transport"/>
    <property type="evidence" value="ECO:0007669"/>
    <property type="project" value="TreeGrafter"/>
</dbReference>
<feature type="transmembrane region" description="Helical" evidence="6">
    <location>
        <begin position="327"/>
        <end position="349"/>
    </location>
</feature>
<dbReference type="InterPro" id="IPR003945">
    <property type="entry name" value="NU5C-like"/>
</dbReference>
<keyword evidence="3 6" id="KW-1133">Transmembrane helix</keyword>
<feature type="transmembrane region" description="Helical" evidence="6">
    <location>
        <begin position="243"/>
        <end position="262"/>
    </location>
</feature>
<dbReference type="Pfam" id="PF00361">
    <property type="entry name" value="Proton_antipo_M"/>
    <property type="match status" value="1"/>
</dbReference>
<dbReference type="PANTHER" id="PTHR42829:SF2">
    <property type="entry name" value="NADH-UBIQUINONE OXIDOREDUCTASE CHAIN 5"/>
    <property type="match status" value="1"/>
</dbReference>
<dbReference type="GO" id="GO:0012505">
    <property type="term" value="C:endomembrane system"/>
    <property type="evidence" value="ECO:0007669"/>
    <property type="project" value="UniProtKB-SubCell"/>
</dbReference>
<dbReference type="InterPro" id="IPR001750">
    <property type="entry name" value="ND/Mrp_TM"/>
</dbReference>
<dbReference type="GO" id="GO:0042773">
    <property type="term" value="P:ATP synthesis coupled electron transport"/>
    <property type="evidence" value="ECO:0007669"/>
    <property type="project" value="InterPro"/>
</dbReference>
<feature type="transmembrane region" description="Helical" evidence="6">
    <location>
        <begin position="138"/>
        <end position="157"/>
    </location>
</feature>
<dbReference type="GO" id="GO:0016020">
    <property type="term" value="C:membrane"/>
    <property type="evidence" value="ECO:0007669"/>
    <property type="project" value="UniProtKB-SubCell"/>
</dbReference>
<reference evidence="9 10" key="1">
    <citation type="submission" date="2019-07" db="EMBL/GenBank/DDBJ databases">
        <title>Genomic Encyclopedia of Type Strains, Phase IV (KMG-IV): sequencing the most valuable type-strain genomes for metagenomic binning, comparative biology and taxonomic classification.</title>
        <authorList>
            <person name="Goeker M."/>
        </authorList>
    </citation>
    <scope>NUCLEOTIDE SEQUENCE [LARGE SCALE GENOMIC DNA]</scope>
    <source>
        <strain evidence="9 10">SS015</strain>
    </source>
</reference>
<keyword evidence="10" id="KW-1185">Reference proteome</keyword>
<feature type="transmembrane region" description="Helical" evidence="6">
    <location>
        <begin position="501"/>
        <end position="519"/>
    </location>
</feature>
<evidence type="ECO:0000256" key="1">
    <source>
        <dbReference type="ARBA" id="ARBA00004127"/>
    </source>
</evidence>
<feature type="transmembrane region" description="Helical" evidence="6">
    <location>
        <begin position="274"/>
        <end position="296"/>
    </location>
</feature>
<dbReference type="PRINTS" id="PR01434">
    <property type="entry name" value="NADHDHGNASE5"/>
</dbReference>
<dbReference type="OrthoDB" id="9805769at2"/>
<evidence type="ECO:0000313" key="9">
    <source>
        <dbReference type="EMBL" id="TYO99275.1"/>
    </source>
</evidence>
<feature type="transmembrane region" description="Helical" evidence="6">
    <location>
        <begin position="115"/>
        <end position="132"/>
    </location>
</feature>
<feature type="transmembrane region" description="Helical" evidence="6">
    <location>
        <begin position="35"/>
        <end position="53"/>
    </location>
</feature>
<feature type="transmembrane region" description="Helical" evidence="6">
    <location>
        <begin position="370"/>
        <end position="392"/>
    </location>
</feature>
<comment type="caution">
    <text evidence="9">The sequence shown here is derived from an EMBL/GenBank/DDBJ whole genome shotgun (WGS) entry which is preliminary data.</text>
</comment>
<evidence type="ECO:0000256" key="6">
    <source>
        <dbReference type="SAM" id="Phobius"/>
    </source>
</evidence>
<evidence type="ECO:0000256" key="2">
    <source>
        <dbReference type="ARBA" id="ARBA00022692"/>
    </source>
</evidence>
<dbReference type="GO" id="GO:0003954">
    <property type="term" value="F:NADH dehydrogenase activity"/>
    <property type="evidence" value="ECO:0007669"/>
    <property type="project" value="TreeGrafter"/>
</dbReference>
<feature type="transmembrane region" description="Helical" evidence="6">
    <location>
        <begin position="6"/>
        <end position="23"/>
    </location>
</feature>
<dbReference type="NCBIfam" id="NF005141">
    <property type="entry name" value="PRK06590.1"/>
    <property type="match status" value="1"/>
</dbReference>
<dbReference type="Pfam" id="PF00662">
    <property type="entry name" value="Proton_antipo_N"/>
    <property type="match status" value="1"/>
</dbReference>
<evidence type="ECO:0000256" key="3">
    <source>
        <dbReference type="ARBA" id="ARBA00022989"/>
    </source>
</evidence>
<dbReference type="AlphaFoldDB" id="A0A5D3WJX8"/>
<sequence>MNPKLLFLIPLLPLLGAAVNILVGMRLRPLWRGGIAVVSVALSFALACLAWPLSAGEGTRTLLATWLASGGLRADFGILFDPLAASMTLMVTGVSTLIHLYAVGYMEQEQDTARFFALLNLFVFSMLCIVLADNLLLLFLGWEGVGFCSYGLIGFWYARLDNARAGQKAFLVTRVGDVFLAVALLWLFTATGHLGIPEINAAAPSLAPAAVTAIVLLLLAGASGKSAQLPLMTWLPDAMAGPTPVSALIHAATMVTAGVYLLCRLFPLVSLSPTGLAAITLVGGLTAFYAATCAVAQREIKKVLAYSTMSQIGYMFIAVGAGSVSGAMFHLLTHAFFKALLFMGAGCVIHLCGEENDIHRMGGVKKKSPFVFWMFLAGALCLAGMPLSGGFFSKDGILLACFSHDDGIHRLVWLLGLVSAFLTSFYTFRLLYLVFAGEARQRTHPHRLSPLMRWTLPPLALLGLFGGLLNLPPAWGGNEMLKHLLAVANEWTADVPHGTEYALAVMAAGLFLLGLLAAWGRYRSYPGDQPNGIKRFLLAGWQADTGIEWTLLKPFRALAIFFGLGLDQTVIEGGLRLLADGAHRQGELLRRSVTGRVTTYVHGFAWGLLALLLWFLLETVR</sequence>
<feature type="transmembrane region" description="Helical" evidence="6">
    <location>
        <begin position="303"/>
        <end position="321"/>
    </location>
</feature>
<feature type="transmembrane region" description="Helical" evidence="6">
    <location>
        <begin position="456"/>
        <end position="475"/>
    </location>
</feature>
<dbReference type="EMBL" id="VNIB01000003">
    <property type="protein sequence ID" value="TYO99275.1"/>
    <property type="molecule type" value="Genomic_DNA"/>
</dbReference>
<dbReference type="Gene3D" id="1.20.5.2700">
    <property type="match status" value="1"/>
</dbReference>
<evidence type="ECO:0000256" key="5">
    <source>
        <dbReference type="RuleBase" id="RU000320"/>
    </source>
</evidence>
<name>A0A5D3WJX8_9BACT</name>
<protein>
    <submittedName>
        <fullName evidence="9">NADH dehydrogenase subunit L</fullName>
    </submittedName>
</protein>
<comment type="subcellular location">
    <subcellularLocation>
        <location evidence="1">Endomembrane system</location>
        <topology evidence="1">Multi-pass membrane protein</topology>
    </subcellularLocation>
    <subcellularLocation>
        <location evidence="5">Membrane</location>
        <topology evidence="5">Multi-pass membrane protein</topology>
    </subcellularLocation>
</comment>
<feature type="transmembrane region" description="Helical" evidence="6">
    <location>
        <begin position="412"/>
        <end position="435"/>
    </location>
</feature>
<keyword evidence="2 5" id="KW-0812">Transmembrane</keyword>
<feature type="domain" description="NADH:quinone oxidoreductase/Mrp antiporter transmembrane" evidence="7">
    <location>
        <begin position="132"/>
        <end position="422"/>
    </location>
</feature>
<dbReference type="Proteomes" id="UP000324159">
    <property type="component" value="Unassembled WGS sequence"/>
</dbReference>
<feature type="transmembrane region" description="Helical" evidence="6">
    <location>
        <begin position="83"/>
        <end position="103"/>
    </location>
</feature>
<organism evidence="9 10">
    <name type="scientific">Geothermobacter ehrlichii</name>
    <dbReference type="NCBI Taxonomy" id="213224"/>
    <lineage>
        <taxon>Bacteria</taxon>
        <taxon>Pseudomonadati</taxon>
        <taxon>Thermodesulfobacteriota</taxon>
        <taxon>Desulfuromonadia</taxon>
        <taxon>Desulfuromonadales</taxon>
        <taxon>Geothermobacteraceae</taxon>
        <taxon>Geothermobacter</taxon>
    </lineage>
</organism>
<feature type="domain" description="NADH-Ubiquinone oxidoreductase (complex I) chain 5 N-terminal" evidence="8">
    <location>
        <begin position="66"/>
        <end position="116"/>
    </location>
</feature>
<dbReference type="InterPro" id="IPR001516">
    <property type="entry name" value="Proton_antipo_N"/>
</dbReference>
<evidence type="ECO:0000259" key="8">
    <source>
        <dbReference type="Pfam" id="PF00662"/>
    </source>
</evidence>
<keyword evidence="4 6" id="KW-0472">Membrane</keyword>
<evidence type="ECO:0000256" key="4">
    <source>
        <dbReference type="ARBA" id="ARBA00023136"/>
    </source>
</evidence>
<gene>
    <name evidence="9" type="ORF">EDC39_103119</name>
</gene>